<dbReference type="EMBL" id="SIHJ01000001">
    <property type="protein sequence ID" value="TWT36713.1"/>
    <property type="molecule type" value="Genomic_DNA"/>
</dbReference>
<proteinExistence type="predicted"/>
<keyword evidence="2" id="KW-1185">Reference proteome</keyword>
<dbReference type="RefSeq" id="WP_146563845.1">
    <property type="nucleotide sequence ID" value="NZ_SIHJ01000001.1"/>
</dbReference>
<comment type="caution">
    <text evidence="1">The sequence shown here is derived from an EMBL/GenBank/DDBJ whole genome shotgun (WGS) entry which is preliminary data.</text>
</comment>
<evidence type="ECO:0000313" key="2">
    <source>
        <dbReference type="Proteomes" id="UP000316714"/>
    </source>
</evidence>
<accession>A0A5C5VF82</accession>
<dbReference type="OrthoDB" id="270068at2"/>
<evidence type="ECO:0008006" key="3">
    <source>
        <dbReference type="Google" id="ProtNLM"/>
    </source>
</evidence>
<reference evidence="1 2" key="1">
    <citation type="submission" date="2019-02" db="EMBL/GenBank/DDBJ databases">
        <title>Deep-cultivation of Planctomycetes and their phenomic and genomic characterization uncovers novel biology.</title>
        <authorList>
            <person name="Wiegand S."/>
            <person name="Jogler M."/>
            <person name="Boedeker C."/>
            <person name="Pinto D."/>
            <person name="Vollmers J."/>
            <person name="Rivas-Marin E."/>
            <person name="Kohn T."/>
            <person name="Peeters S.H."/>
            <person name="Heuer A."/>
            <person name="Rast P."/>
            <person name="Oberbeckmann S."/>
            <person name="Bunk B."/>
            <person name="Jeske O."/>
            <person name="Meyerdierks A."/>
            <person name="Storesund J.E."/>
            <person name="Kallscheuer N."/>
            <person name="Luecker S."/>
            <person name="Lage O.M."/>
            <person name="Pohl T."/>
            <person name="Merkel B.J."/>
            <person name="Hornburger P."/>
            <person name="Mueller R.-W."/>
            <person name="Bruemmer F."/>
            <person name="Labrenz M."/>
            <person name="Spormann A.M."/>
            <person name="Op Den Camp H."/>
            <person name="Overmann J."/>
            <person name="Amann R."/>
            <person name="Jetten M.S.M."/>
            <person name="Mascher T."/>
            <person name="Medema M.H."/>
            <person name="Devos D.P."/>
            <person name="Kaster A.-K."/>
            <person name="Ovreas L."/>
            <person name="Rohde M."/>
            <person name="Galperin M.Y."/>
            <person name="Jogler C."/>
        </authorList>
    </citation>
    <scope>NUCLEOTIDE SEQUENCE [LARGE SCALE GENOMIC DNA]</scope>
    <source>
        <strain evidence="1 2">KOR34</strain>
    </source>
</reference>
<protein>
    <recommendedName>
        <fullName evidence="3">PilZ domain-containing protein</fullName>
    </recommendedName>
</protein>
<sequence length="133" mass="14774">MLTTDAALPAAAHVAHAPPTARQRLIRALTPQVDRRRATRVAAPYLMKMTPLVDLGRGRPGPPAGPSLTVVGKDLSERGFCFYHEQPLSFRFVRLTLDDPHIGRFELDVQLDRTLFSKLGWYESAGRVLTVRG</sequence>
<evidence type="ECO:0000313" key="1">
    <source>
        <dbReference type="EMBL" id="TWT36713.1"/>
    </source>
</evidence>
<dbReference type="Proteomes" id="UP000316714">
    <property type="component" value="Unassembled WGS sequence"/>
</dbReference>
<organism evidence="1 2">
    <name type="scientific">Posidoniimonas corsicana</name>
    <dbReference type="NCBI Taxonomy" id="1938618"/>
    <lineage>
        <taxon>Bacteria</taxon>
        <taxon>Pseudomonadati</taxon>
        <taxon>Planctomycetota</taxon>
        <taxon>Planctomycetia</taxon>
        <taxon>Pirellulales</taxon>
        <taxon>Lacipirellulaceae</taxon>
        <taxon>Posidoniimonas</taxon>
    </lineage>
</organism>
<name>A0A5C5VF82_9BACT</name>
<dbReference type="AlphaFoldDB" id="A0A5C5VF82"/>
<gene>
    <name evidence="1" type="ORF">KOR34_16530</name>
</gene>